<proteinExistence type="predicted"/>
<sequence length="86" mass="9506">TTYLPESEAGQDSALGATACQRHSPNVGSQAPVTDPASLTEPLSLKDKGKKRERPFSFAFSIIQLCEKFGRENREERESCRVSFKS</sequence>
<evidence type="ECO:0000313" key="3">
    <source>
        <dbReference type="Proteomes" id="UP000694005"/>
    </source>
</evidence>
<protein>
    <submittedName>
        <fullName evidence="2">Uncharacterized protein</fullName>
    </submittedName>
</protein>
<feature type="non-terminal residue" evidence="2">
    <location>
        <position position="1"/>
    </location>
</feature>
<dbReference type="Gramene" id="A09p67140.2_BraZ1">
    <property type="protein sequence ID" value="A09p67140.2_BraZ1.CDS.1"/>
    <property type="gene ID" value="A09g67140.2_BraZ1"/>
</dbReference>
<name>A0A8D9D2Z4_BRACM</name>
<evidence type="ECO:0000256" key="1">
    <source>
        <dbReference type="SAM" id="MobiDB-lite"/>
    </source>
</evidence>
<reference evidence="2 3" key="1">
    <citation type="submission" date="2021-07" db="EMBL/GenBank/DDBJ databases">
        <authorList>
            <consortium name="Genoscope - CEA"/>
            <person name="William W."/>
        </authorList>
    </citation>
    <scope>NUCLEOTIDE SEQUENCE [LARGE SCALE GENOMIC DNA]</scope>
</reference>
<dbReference type="EMBL" id="LS974625">
    <property type="protein sequence ID" value="CAG7866247.1"/>
    <property type="molecule type" value="Genomic_DNA"/>
</dbReference>
<feature type="compositionally biased region" description="Polar residues" evidence="1">
    <location>
        <begin position="21"/>
        <end position="32"/>
    </location>
</feature>
<accession>A0A8D9D2Z4</accession>
<feature type="region of interest" description="Disordered" evidence="1">
    <location>
        <begin position="1"/>
        <end position="52"/>
    </location>
</feature>
<dbReference type="Proteomes" id="UP000694005">
    <property type="component" value="Chromosome A09"/>
</dbReference>
<dbReference type="AlphaFoldDB" id="A0A8D9D2Z4"/>
<evidence type="ECO:0000313" key="2">
    <source>
        <dbReference type="EMBL" id="CAG7866247.1"/>
    </source>
</evidence>
<organism evidence="2 3">
    <name type="scientific">Brassica campestris</name>
    <name type="common">Field mustard</name>
    <dbReference type="NCBI Taxonomy" id="3711"/>
    <lineage>
        <taxon>Eukaryota</taxon>
        <taxon>Viridiplantae</taxon>
        <taxon>Streptophyta</taxon>
        <taxon>Embryophyta</taxon>
        <taxon>Tracheophyta</taxon>
        <taxon>Spermatophyta</taxon>
        <taxon>Magnoliopsida</taxon>
        <taxon>eudicotyledons</taxon>
        <taxon>Gunneridae</taxon>
        <taxon>Pentapetalae</taxon>
        <taxon>rosids</taxon>
        <taxon>malvids</taxon>
        <taxon>Brassicales</taxon>
        <taxon>Brassicaceae</taxon>
        <taxon>Brassiceae</taxon>
        <taxon>Brassica</taxon>
    </lineage>
</organism>
<gene>
    <name evidence="2" type="ORF">BRAPAZ1V2_A09P67140.2</name>
</gene>